<name>A0A5E5AN79_9BURK</name>
<feature type="transmembrane region" description="Helical" evidence="7">
    <location>
        <begin position="330"/>
        <end position="349"/>
    </location>
</feature>
<evidence type="ECO:0000256" key="4">
    <source>
        <dbReference type="ARBA" id="ARBA00022692"/>
    </source>
</evidence>
<dbReference type="PANTHER" id="PTHR30012">
    <property type="entry name" value="GENERAL SECRETION PATHWAY PROTEIN"/>
    <property type="match status" value="1"/>
</dbReference>
<keyword evidence="6 7" id="KW-0472">Membrane</keyword>
<comment type="similarity">
    <text evidence="2">Belongs to the GSP F family.</text>
</comment>
<dbReference type="GO" id="GO:0005886">
    <property type="term" value="C:plasma membrane"/>
    <property type="evidence" value="ECO:0007669"/>
    <property type="project" value="UniProtKB-SubCell"/>
</dbReference>
<keyword evidence="10" id="KW-1185">Reference proteome</keyword>
<sequence length="364" mass="39701">MDLNEYVERANRWFAKAQFGVAARIKFYENLVMMIENRVMLVDALREMYNIASKDGKNPMNGFAVILDSCHQAVNHGSTLAEGLKPWVSPNEVAVIAAGEQSGDLGSAFGDAIAMIDSGRKIRGALLGASLYPMVLVIMLCVLLNIVAGSLVPKLASVSNPENWQGAAYILYLMAEFVTHYGLWTVLVLSTLLCLIVISLPLLGGRARILLDRFPPWALYRTIHGSIFMLNVALLIRSGMMLQSSLELLYQRAGSRWLKDRVGATLTKIAAGADFGSALQETGYNFPDPEAIAYLRLLSRLQGFDQAMARFARHWLDETILKVQGAARGFLLASIILMGGMLTLTVTAVSGIESAIEQSAAANK</sequence>
<keyword evidence="4 7" id="KW-0812">Transmembrane</keyword>
<evidence type="ECO:0000256" key="5">
    <source>
        <dbReference type="ARBA" id="ARBA00022989"/>
    </source>
</evidence>
<proteinExistence type="inferred from homology"/>
<dbReference type="EMBL" id="CABPSP010000020">
    <property type="protein sequence ID" value="VVE75231.1"/>
    <property type="molecule type" value="Genomic_DNA"/>
</dbReference>
<accession>A0A5E5AN79</accession>
<evidence type="ECO:0000313" key="10">
    <source>
        <dbReference type="Proteomes" id="UP000383122"/>
    </source>
</evidence>
<protein>
    <submittedName>
        <fullName evidence="9">Toxin coregulated pilus biosynthesis protein E</fullName>
    </submittedName>
</protein>
<keyword evidence="3" id="KW-1003">Cell membrane</keyword>
<evidence type="ECO:0000256" key="6">
    <source>
        <dbReference type="ARBA" id="ARBA00023136"/>
    </source>
</evidence>
<evidence type="ECO:0000313" key="9">
    <source>
        <dbReference type="EMBL" id="VVE75231.1"/>
    </source>
</evidence>
<comment type="subcellular location">
    <subcellularLocation>
        <location evidence="1">Cell membrane</location>
        <topology evidence="1">Multi-pass membrane protein</topology>
    </subcellularLocation>
</comment>
<dbReference type="InterPro" id="IPR042094">
    <property type="entry name" value="T2SS_GspF_sf"/>
</dbReference>
<evidence type="ECO:0000256" key="1">
    <source>
        <dbReference type="ARBA" id="ARBA00004651"/>
    </source>
</evidence>
<gene>
    <name evidence="9" type="primary">tcpE_2</name>
    <name evidence="9" type="ORF">PAN31117_05115</name>
</gene>
<evidence type="ECO:0000256" key="2">
    <source>
        <dbReference type="ARBA" id="ARBA00005745"/>
    </source>
</evidence>
<evidence type="ECO:0000259" key="8">
    <source>
        <dbReference type="Pfam" id="PF00482"/>
    </source>
</evidence>
<organism evidence="9 10">
    <name type="scientific">Pandoraea anapnoica</name>
    <dbReference type="NCBI Taxonomy" id="2508301"/>
    <lineage>
        <taxon>Bacteria</taxon>
        <taxon>Pseudomonadati</taxon>
        <taxon>Pseudomonadota</taxon>
        <taxon>Betaproteobacteria</taxon>
        <taxon>Burkholderiales</taxon>
        <taxon>Burkholderiaceae</taxon>
        <taxon>Pandoraea</taxon>
    </lineage>
</organism>
<feature type="transmembrane region" description="Helical" evidence="7">
    <location>
        <begin position="181"/>
        <end position="205"/>
    </location>
</feature>
<dbReference type="InterPro" id="IPR018076">
    <property type="entry name" value="T2SS_GspF_dom"/>
</dbReference>
<keyword evidence="5 7" id="KW-1133">Transmembrane helix</keyword>
<evidence type="ECO:0000256" key="7">
    <source>
        <dbReference type="SAM" id="Phobius"/>
    </source>
</evidence>
<dbReference type="PANTHER" id="PTHR30012:SF0">
    <property type="entry name" value="TYPE II SECRETION SYSTEM PROTEIN F-RELATED"/>
    <property type="match status" value="1"/>
</dbReference>
<evidence type="ECO:0000256" key="3">
    <source>
        <dbReference type="ARBA" id="ARBA00022475"/>
    </source>
</evidence>
<dbReference type="RefSeq" id="WP_150740627.1">
    <property type="nucleotide sequence ID" value="NZ_CABPSP010000020.1"/>
</dbReference>
<feature type="transmembrane region" description="Helical" evidence="7">
    <location>
        <begin position="125"/>
        <end position="148"/>
    </location>
</feature>
<dbReference type="AlphaFoldDB" id="A0A5E5AN79"/>
<dbReference type="Pfam" id="PF00482">
    <property type="entry name" value="T2SSF"/>
    <property type="match status" value="2"/>
</dbReference>
<dbReference type="OrthoDB" id="7031359at2"/>
<dbReference type="Proteomes" id="UP000383122">
    <property type="component" value="Unassembled WGS sequence"/>
</dbReference>
<dbReference type="InterPro" id="IPR003004">
    <property type="entry name" value="GspF/PilC"/>
</dbReference>
<feature type="domain" description="Type II secretion system protein GspF" evidence="8">
    <location>
        <begin position="27"/>
        <end position="153"/>
    </location>
</feature>
<dbReference type="Gene3D" id="1.20.81.30">
    <property type="entry name" value="Type II secretion system (T2SS), domain F"/>
    <property type="match status" value="2"/>
</dbReference>
<reference evidence="9 10" key="1">
    <citation type="submission" date="2019-08" db="EMBL/GenBank/DDBJ databases">
        <authorList>
            <person name="Peeters C."/>
        </authorList>
    </citation>
    <scope>NUCLEOTIDE SEQUENCE [LARGE SCALE GENOMIC DNA]</scope>
    <source>
        <strain evidence="9 10">LMG 31117</strain>
    </source>
</reference>
<feature type="domain" description="Type II secretion system protein GspF" evidence="8">
    <location>
        <begin position="228"/>
        <end position="349"/>
    </location>
</feature>